<sequence length="246" mass="26487">MEKLGRRWCRLALAPAAIMMLIGAPGWAGADPGITVFPGMEIRQGNTVCMLGMVEPRLRVALTSGQCDGGQSMVTDRDRKPIGDVVLGRRQVDTDSAADTSMLPVEYEVIALAGNVTASDVLPTGRQLRSTPGLRAQPGLPVCQLRRSTGQRCGPVGTVTNGRFAIPDMVVDGRDFGGPVYALTDDNKAVIVGLYEGMWRASPQFESWQAVMAQVYIDSHSYSGQQQLPALRMINWRTAARAVATP</sequence>
<evidence type="ECO:0000313" key="3">
    <source>
        <dbReference type="EMBL" id="MDM3925571.1"/>
    </source>
</evidence>
<keyword evidence="1" id="KW-0732">Signal</keyword>
<protein>
    <recommendedName>
        <fullName evidence="6">Trypsin</fullName>
    </recommendedName>
</protein>
<dbReference type="KEGG" id="mchi:AN480_19575"/>
<name>A0A220YGF7_MYCIT</name>
<accession>A0A220YGF7</accession>
<dbReference type="EMBL" id="JASZZX010000003">
    <property type="protein sequence ID" value="MDM3925571.1"/>
    <property type="molecule type" value="Genomic_DNA"/>
</dbReference>
<evidence type="ECO:0000313" key="5">
    <source>
        <dbReference type="Proteomes" id="UP001529272"/>
    </source>
</evidence>
<proteinExistence type="predicted"/>
<dbReference type="Proteomes" id="UP001529272">
    <property type="component" value="Unassembled WGS sequence"/>
</dbReference>
<evidence type="ECO:0000313" key="4">
    <source>
        <dbReference type="Proteomes" id="UP000198286"/>
    </source>
</evidence>
<organism evidence="2 4">
    <name type="scientific">Mycobacterium intracellulare subsp. chimaera</name>
    <dbReference type="NCBI Taxonomy" id="222805"/>
    <lineage>
        <taxon>Bacteria</taxon>
        <taxon>Bacillati</taxon>
        <taxon>Actinomycetota</taxon>
        <taxon>Actinomycetes</taxon>
        <taxon>Mycobacteriales</taxon>
        <taxon>Mycobacteriaceae</taxon>
        <taxon>Mycobacterium</taxon>
        <taxon>Mycobacterium avium complex (MAC)</taxon>
    </lineage>
</organism>
<feature type="chain" id="PRO_5015074039" description="Trypsin" evidence="1">
    <location>
        <begin position="31"/>
        <end position="246"/>
    </location>
</feature>
<reference evidence="2 4" key="1">
    <citation type="journal article" date="2017" name="Lancet Infect. Dis.">
        <title>Global outbreak of severe Mycobacterium chimaera disease after cardiac surgery: a molecular epidemiological study.</title>
        <authorList>
            <person name="van Ingen J."/>
            <person name="Kohl T."/>
            <person name="Kranzer K."/>
            <person name="Hasse B."/>
            <person name="Keller P."/>
            <person name="Szafranska A."/>
            <person name="Hillemann D."/>
            <person name="Chand M."/>
            <person name="Schreiber P."/>
            <person name="Sommerstein R."/>
            <person name="Berger C."/>
            <person name="Genoni M."/>
            <person name="Ruegg C."/>
            <person name="Troillet N."/>
            <person name="Widmer A.F."/>
            <person name="Becker S.L."/>
            <person name="Herrmann M."/>
            <person name="Eckmanns T."/>
            <person name="Haller S."/>
            <person name="Hoeller C."/>
            <person name="Debast S.B."/>
            <person name="Wolfhagen M.J."/>
            <person name="Hopman J."/>
            <person name="Kluytmans J."/>
            <person name="Langelaar M."/>
            <person name="Notermans D.W."/>
            <person name="ten Oever J."/>
            <person name="van den Barselaar P."/>
            <person name="Vonk A.B.A."/>
            <person name="Vos M.C."/>
            <person name="Ahmed N."/>
            <person name="Brown T."/>
            <person name="Crook D."/>
            <person name="Lamagni T."/>
            <person name="Phin N."/>
            <person name="Smith E.G."/>
            <person name="Zambon M."/>
            <person name="Serr A."/>
            <person name="Goetting T."/>
            <person name="Ebner W."/>
            <person name="Thuermer A."/>
            <person name="Utpatel C."/>
            <person name="Sproer C."/>
            <person name="Bunk B."/>
            <person name="Nubel U."/>
            <person name="Bloemberg G."/>
            <person name="Bottger E."/>
            <person name="Niemann S."/>
            <person name="Wagner D."/>
            <person name="Sax H."/>
        </authorList>
    </citation>
    <scope>NUCLEOTIDE SEQUENCE [LARGE SCALE GENOMIC DNA]</scope>
    <source>
        <strain evidence="2 4">ZUERICH-2</strain>
    </source>
</reference>
<gene>
    <name evidence="2" type="ORF">MYCOZU2_04282</name>
    <name evidence="3" type="ORF">QRB35_05980</name>
</gene>
<evidence type="ECO:0008006" key="6">
    <source>
        <dbReference type="Google" id="ProtNLM"/>
    </source>
</evidence>
<reference evidence="3" key="2">
    <citation type="submission" date="2023-06" db="EMBL/GenBank/DDBJ databases">
        <title>Itaconate inhibition of nontuberculous mycobacteria.</title>
        <authorList>
            <person name="Breen P."/>
            <person name="Zimbric M."/>
            <person name="Caverly L."/>
        </authorList>
    </citation>
    <scope>NUCLEOTIDE SEQUENCE</scope>
    <source>
        <strain evidence="3">FLAC1071</strain>
    </source>
</reference>
<dbReference type="STRING" id="222805.AN480_19575"/>
<dbReference type="RefSeq" id="WP_008259099.1">
    <property type="nucleotide sequence ID" value="NZ_CAAHFK010000081.1"/>
</dbReference>
<dbReference type="EMBL" id="CP015267">
    <property type="protein sequence ID" value="ASL16651.1"/>
    <property type="molecule type" value="Genomic_DNA"/>
</dbReference>
<dbReference type="Proteomes" id="UP000198286">
    <property type="component" value="Chromosome"/>
</dbReference>
<feature type="signal peptide" evidence="1">
    <location>
        <begin position="1"/>
        <end position="30"/>
    </location>
</feature>
<reference evidence="3" key="3">
    <citation type="submission" date="2023-06" db="EMBL/GenBank/DDBJ databases">
        <authorList>
            <person name="Spilker T."/>
        </authorList>
    </citation>
    <scope>NUCLEOTIDE SEQUENCE</scope>
    <source>
        <strain evidence="3">FLAC1071</strain>
    </source>
</reference>
<dbReference type="AlphaFoldDB" id="A0A220YGF7"/>
<evidence type="ECO:0000256" key="1">
    <source>
        <dbReference type="SAM" id="SignalP"/>
    </source>
</evidence>
<keyword evidence="5" id="KW-1185">Reference proteome</keyword>
<evidence type="ECO:0000313" key="2">
    <source>
        <dbReference type="EMBL" id="ASL16651.1"/>
    </source>
</evidence>